<reference evidence="2 3" key="1">
    <citation type="journal article" date="2020" name="Nature">
        <title>Six reference-quality genomes reveal evolution of bat adaptations.</title>
        <authorList>
            <person name="Jebb D."/>
            <person name="Huang Z."/>
            <person name="Pippel M."/>
            <person name="Hughes G.M."/>
            <person name="Lavrichenko K."/>
            <person name="Devanna P."/>
            <person name="Winkler S."/>
            <person name="Jermiin L.S."/>
            <person name="Skirmuntt E.C."/>
            <person name="Katzourakis A."/>
            <person name="Burkitt-Gray L."/>
            <person name="Ray D.A."/>
            <person name="Sullivan K.A.M."/>
            <person name="Roscito J.G."/>
            <person name="Kirilenko B.M."/>
            <person name="Davalos L.M."/>
            <person name="Corthals A.P."/>
            <person name="Power M.L."/>
            <person name="Jones G."/>
            <person name="Ransome R.D."/>
            <person name="Dechmann D.K.N."/>
            <person name="Locatelli A.G."/>
            <person name="Puechmaille S.J."/>
            <person name="Fedrigo O."/>
            <person name="Jarvis E.D."/>
            <person name="Hiller M."/>
            <person name="Vernes S.C."/>
            <person name="Myers E.W."/>
            <person name="Teeling E.C."/>
        </authorList>
    </citation>
    <scope>NUCLEOTIDE SEQUENCE [LARGE SCALE GENOMIC DNA]</scope>
    <source>
        <strain evidence="2">Bat1K_MPI-CBG_1</strain>
    </source>
</reference>
<dbReference type="Proteomes" id="UP000664940">
    <property type="component" value="Unassembled WGS sequence"/>
</dbReference>
<comment type="caution">
    <text evidence="2">The sequence shown here is derived from an EMBL/GenBank/DDBJ whole genome shotgun (WGS) entry which is preliminary data.</text>
</comment>
<gene>
    <name evidence="2" type="ORF">HJG60_011064</name>
</gene>
<organism evidence="2 3">
    <name type="scientific">Phyllostomus discolor</name>
    <name type="common">pale spear-nosed bat</name>
    <dbReference type="NCBI Taxonomy" id="89673"/>
    <lineage>
        <taxon>Eukaryota</taxon>
        <taxon>Metazoa</taxon>
        <taxon>Chordata</taxon>
        <taxon>Craniata</taxon>
        <taxon>Vertebrata</taxon>
        <taxon>Euteleostomi</taxon>
        <taxon>Mammalia</taxon>
        <taxon>Eutheria</taxon>
        <taxon>Laurasiatheria</taxon>
        <taxon>Chiroptera</taxon>
        <taxon>Yangochiroptera</taxon>
        <taxon>Phyllostomidae</taxon>
        <taxon>Phyllostominae</taxon>
        <taxon>Phyllostomus</taxon>
    </lineage>
</organism>
<dbReference type="AlphaFoldDB" id="A0A834AF50"/>
<accession>A0A834AF50</accession>
<proteinExistence type="predicted"/>
<name>A0A834AF50_9CHIR</name>
<evidence type="ECO:0000256" key="1">
    <source>
        <dbReference type="SAM" id="MobiDB-lite"/>
    </source>
</evidence>
<evidence type="ECO:0000313" key="2">
    <source>
        <dbReference type="EMBL" id="KAF6109873.1"/>
    </source>
</evidence>
<feature type="region of interest" description="Disordered" evidence="1">
    <location>
        <begin position="101"/>
        <end position="128"/>
    </location>
</feature>
<sequence length="128" mass="12894">MARGAEWVGHRPSFPGTGGGFGGVAAFVVSIAGEQRTAAPGFVGRGCEAASLWVCSSSTCWSSESPPSCPPGAQKAGLAVWVLPPLARLDILFSFQGAGRGGALRTHPRSDLGAGVSSPLGPRDEGTT</sequence>
<evidence type="ECO:0000313" key="3">
    <source>
        <dbReference type="Proteomes" id="UP000664940"/>
    </source>
</evidence>
<protein>
    <submittedName>
        <fullName evidence="2">Uncharacterized protein</fullName>
    </submittedName>
</protein>
<dbReference type="EMBL" id="JABVXQ010000005">
    <property type="protein sequence ID" value="KAF6109873.1"/>
    <property type="molecule type" value="Genomic_DNA"/>
</dbReference>